<proteinExistence type="predicted"/>
<sequence>MNGRPEASCEEEKCMDTDSVESDATTPLDPESQCALIRAQEKEISSKEARLSYINNILLIECKDPRNTSTSTVRNLDNEKQDIISALQRLQGELSTLLSCHVPDCDHNLKVKNLSKRMAETYIQPPKFISNTEEYPALPGTSQENNNQKSKPKNKATLSKDDFVTPMKFARKPKSDDSSATCTSTQNKFSALAGAQTTDLDQTSMPVADKIPPPYGSDTKQTSTYFCRTYNVPTPPQQTS</sequence>
<dbReference type="EMBL" id="BMAO01018948">
    <property type="protein sequence ID" value="GFR27355.1"/>
    <property type="molecule type" value="Genomic_DNA"/>
</dbReference>
<evidence type="ECO:0000256" key="1">
    <source>
        <dbReference type="SAM" id="MobiDB-lite"/>
    </source>
</evidence>
<protein>
    <submittedName>
        <fullName evidence="2">Uncharacterized protein</fullName>
    </submittedName>
</protein>
<dbReference type="AlphaFoldDB" id="A0A8X6LZ62"/>
<feature type="compositionally biased region" description="Polar residues" evidence="1">
    <location>
        <begin position="196"/>
        <end position="205"/>
    </location>
</feature>
<feature type="region of interest" description="Disordered" evidence="1">
    <location>
        <begin position="131"/>
        <end position="183"/>
    </location>
</feature>
<dbReference type="Proteomes" id="UP000887116">
    <property type="component" value="Unassembled WGS sequence"/>
</dbReference>
<comment type="caution">
    <text evidence="2">The sequence shown here is derived from an EMBL/GenBank/DDBJ whole genome shotgun (WGS) entry which is preliminary data.</text>
</comment>
<evidence type="ECO:0000313" key="2">
    <source>
        <dbReference type="EMBL" id="GFR27355.1"/>
    </source>
</evidence>
<gene>
    <name evidence="2" type="ORF">TNCT_730491</name>
</gene>
<feature type="region of interest" description="Disordered" evidence="1">
    <location>
        <begin position="196"/>
        <end position="222"/>
    </location>
</feature>
<feature type="region of interest" description="Disordered" evidence="1">
    <location>
        <begin position="1"/>
        <end position="32"/>
    </location>
</feature>
<organism evidence="2 3">
    <name type="scientific">Trichonephila clavata</name>
    <name type="common">Joro spider</name>
    <name type="synonym">Nephila clavata</name>
    <dbReference type="NCBI Taxonomy" id="2740835"/>
    <lineage>
        <taxon>Eukaryota</taxon>
        <taxon>Metazoa</taxon>
        <taxon>Ecdysozoa</taxon>
        <taxon>Arthropoda</taxon>
        <taxon>Chelicerata</taxon>
        <taxon>Arachnida</taxon>
        <taxon>Araneae</taxon>
        <taxon>Araneomorphae</taxon>
        <taxon>Entelegynae</taxon>
        <taxon>Araneoidea</taxon>
        <taxon>Nephilidae</taxon>
        <taxon>Trichonephila</taxon>
    </lineage>
</organism>
<reference evidence="2" key="1">
    <citation type="submission" date="2020-07" db="EMBL/GenBank/DDBJ databases">
        <title>Multicomponent nature underlies the extraordinary mechanical properties of spider dragline silk.</title>
        <authorList>
            <person name="Kono N."/>
            <person name="Nakamura H."/>
            <person name="Mori M."/>
            <person name="Yoshida Y."/>
            <person name="Ohtoshi R."/>
            <person name="Malay A.D."/>
            <person name="Moran D.A.P."/>
            <person name="Tomita M."/>
            <person name="Numata K."/>
            <person name="Arakawa K."/>
        </authorList>
    </citation>
    <scope>NUCLEOTIDE SEQUENCE</scope>
</reference>
<feature type="compositionally biased region" description="Polar residues" evidence="1">
    <location>
        <begin position="140"/>
        <end position="149"/>
    </location>
</feature>
<keyword evidence="3" id="KW-1185">Reference proteome</keyword>
<name>A0A8X6LZ62_TRICU</name>
<accession>A0A8X6LZ62</accession>
<evidence type="ECO:0000313" key="3">
    <source>
        <dbReference type="Proteomes" id="UP000887116"/>
    </source>
</evidence>